<reference evidence="13 14" key="1">
    <citation type="submission" date="2015-01" db="EMBL/GenBank/DDBJ databases">
        <title>Genome sequence of the anaerobic bacterium Geobacter soli GSS01, a dissimilatory Fe(III) reducer from soil.</title>
        <authorList>
            <person name="Yang G."/>
            <person name="Zhou S."/>
        </authorList>
    </citation>
    <scope>NUCLEOTIDE SEQUENCE [LARGE SCALE GENOMIC DNA]</scope>
    <source>
        <strain evidence="13 14">GSS01</strain>
    </source>
</reference>
<dbReference type="Gene3D" id="3.40.50.300">
    <property type="entry name" value="P-loop containing nucleotide triphosphate hydrolases"/>
    <property type="match status" value="1"/>
</dbReference>
<evidence type="ECO:0000256" key="10">
    <source>
        <dbReference type="SAM" id="Phobius"/>
    </source>
</evidence>
<dbReference type="PANTHER" id="PTHR24221:SF590">
    <property type="entry name" value="COMPONENT LINKED WITH THE ASSEMBLY OF CYTOCHROME' TRANSPORT TRANSMEMBRANE ATP-BINDING PROTEIN ABC TRANSPORTER CYDD-RELATED"/>
    <property type="match status" value="1"/>
</dbReference>
<dbReference type="Proteomes" id="UP000031433">
    <property type="component" value="Unassembled WGS sequence"/>
</dbReference>
<evidence type="ECO:0000256" key="7">
    <source>
        <dbReference type="ARBA" id="ARBA00022840"/>
    </source>
</evidence>
<dbReference type="InterPro" id="IPR039421">
    <property type="entry name" value="Type_1_exporter"/>
</dbReference>
<dbReference type="InterPro" id="IPR027417">
    <property type="entry name" value="P-loop_NTPase"/>
</dbReference>
<proteinExistence type="predicted"/>
<keyword evidence="5 10" id="KW-0812">Transmembrane</keyword>
<comment type="caution">
    <text evidence="13">The sequence shown here is derived from an EMBL/GenBank/DDBJ whole genome shotgun (WGS) entry which is preliminary data.</text>
</comment>
<sequence>MSNDTPEHTGQRPEQWLMGEARQVRDPLMVAIGCAFVAGLLVILQAWLLASACHRVVIEGAGGESVLPLAAAVAAVALARGVLALVSERRSAAAAARLKERVRSALYRRLLALGPAGRAGEETGPLVEAVTAGVEGLEPYVARFLPHLALAALLPTAVLFVVVPAEWRAGLVLLFSAPFIPLFMVLIGRGSESLNRRQWGRLSLLAGHLLDLVQGLPDLKLFGAVKREAEAVARVSEEYRQATMAVLRIAFLSAFTLEFFATVGTAVVAVVVGFRLLAGNLGLADGLFVLLLAPEFYLPLRTLGLSYHARMQGVAAAERLAPLMSLPLPHGGMDGLPVPPGAPAVRFEGVGFRYGGERGGVEGIDLELPAGSITALAGGSGAGKTTLVRLLVGLARPEQGRITVNGVDLGLVQPDAWRSTIAWVPQRPFFFRATIRENLLLGRPDASDDDIRAALDGAAATPFIRRLPQGLETLLGDRGAGLSGGELRRLALARAFVRRATLVVLDEPTAGLDPENERLVGDALDRIAAGRTVLVISHREETIRRAGRVAVLAGGTIERVMEPEAFLAQEGPA</sequence>
<feature type="transmembrane region" description="Helical" evidence="10">
    <location>
        <begin position="28"/>
        <end position="49"/>
    </location>
</feature>
<evidence type="ECO:0000256" key="2">
    <source>
        <dbReference type="ARBA" id="ARBA00022448"/>
    </source>
</evidence>
<evidence type="ECO:0000256" key="8">
    <source>
        <dbReference type="ARBA" id="ARBA00022989"/>
    </source>
</evidence>
<gene>
    <name evidence="13" type="ORF">SE37_08930</name>
</gene>
<evidence type="ECO:0000313" key="13">
    <source>
        <dbReference type="EMBL" id="KIE42748.1"/>
    </source>
</evidence>
<dbReference type="SMART" id="SM00382">
    <property type="entry name" value="AAA"/>
    <property type="match status" value="1"/>
</dbReference>
<dbReference type="InterPro" id="IPR014216">
    <property type="entry name" value="ABC_transptr_CydD"/>
</dbReference>
<dbReference type="Pfam" id="PF00664">
    <property type="entry name" value="ABC_membrane"/>
    <property type="match status" value="1"/>
</dbReference>
<dbReference type="GO" id="GO:0005886">
    <property type="term" value="C:plasma membrane"/>
    <property type="evidence" value="ECO:0007669"/>
    <property type="project" value="UniProtKB-SubCell"/>
</dbReference>
<dbReference type="PROSITE" id="PS00211">
    <property type="entry name" value="ABC_TRANSPORTER_1"/>
    <property type="match status" value="1"/>
</dbReference>
<dbReference type="PROSITE" id="PS50893">
    <property type="entry name" value="ABC_TRANSPORTER_2"/>
    <property type="match status" value="1"/>
</dbReference>
<dbReference type="Pfam" id="PF00005">
    <property type="entry name" value="ABC_tran"/>
    <property type="match status" value="1"/>
</dbReference>
<evidence type="ECO:0000256" key="3">
    <source>
        <dbReference type="ARBA" id="ARBA00022475"/>
    </source>
</evidence>
<dbReference type="InterPro" id="IPR036640">
    <property type="entry name" value="ABC1_TM_sf"/>
</dbReference>
<keyword evidence="2" id="KW-0813">Transport</keyword>
<keyword evidence="3" id="KW-1003">Cell membrane</keyword>
<dbReference type="Gene3D" id="1.20.1560.10">
    <property type="entry name" value="ABC transporter type 1, transmembrane domain"/>
    <property type="match status" value="1"/>
</dbReference>
<dbReference type="InterPro" id="IPR017871">
    <property type="entry name" value="ABC_transporter-like_CS"/>
</dbReference>
<dbReference type="GO" id="GO:0016887">
    <property type="term" value="F:ATP hydrolysis activity"/>
    <property type="evidence" value="ECO:0007669"/>
    <property type="project" value="InterPro"/>
</dbReference>
<dbReference type="AlphaFoldDB" id="A0A0C1TTE3"/>
<keyword evidence="14" id="KW-1185">Reference proteome</keyword>
<keyword evidence="4" id="KW-0997">Cell inner membrane</keyword>
<dbReference type="FunFam" id="3.40.50.300:FF:001001">
    <property type="entry name" value="Multidrug ABC transporter ATP-binding protein"/>
    <property type="match status" value="1"/>
</dbReference>
<feature type="transmembrane region" description="Helical" evidence="10">
    <location>
        <begin position="169"/>
        <end position="188"/>
    </location>
</feature>
<organism evidence="13 14">
    <name type="scientific">Geobacter soli</name>
    <dbReference type="NCBI Taxonomy" id="1510391"/>
    <lineage>
        <taxon>Bacteria</taxon>
        <taxon>Pseudomonadati</taxon>
        <taxon>Thermodesulfobacteriota</taxon>
        <taxon>Desulfuromonadia</taxon>
        <taxon>Geobacterales</taxon>
        <taxon>Geobacteraceae</taxon>
        <taxon>Geobacter</taxon>
    </lineage>
</organism>
<dbReference type="InterPro" id="IPR011527">
    <property type="entry name" value="ABC1_TM_dom"/>
</dbReference>
<comment type="subcellular location">
    <subcellularLocation>
        <location evidence="1">Cell membrane</location>
        <topology evidence="1">Multi-pass membrane protein</topology>
    </subcellularLocation>
</comment>
<dbReference type="SUPFAM" id="SSF52540">
    <property type="entry name" value="P-loop containing nucleoside triphosphate hydrolases"/>
    <property type="match status" value="1"/>
</dbReference>
<feature type="transmembrane region" description="Helical" evidence="10">
    <location>
        <begin position="69"/>
        <end position="87"/>
    </location>
</feature>
<name>A0A0C1TTE3_9BACT</name>
<dbReference type="GO" id="GO:0140359">
    <property type="term" value="F:ABC-type transporter activity"/>
    <property type="evidence" value="ECO:0007669"/>
    <property type="project" value="InterPro"/>
</dbReference>
<keyword evidence="9 10" id="KW-0472">Membrane</keyword>
<evidence type="ECO:0000313" key="14">
    <source>
        <dbReference type="Proteomes" id="UP000031433"/>
    </source>
</evidence>
<dbReference type="EMBL" id="JXBL01000001">
    <property type="protein sequence ID" value="KIE42748.1"/>
    <property type="molecule type" value="Genomic_DNA"/>
</dbReference>
<dbReference type="PANTHER" id="PTHR24221">
    <property type="entry name" value="ATP-BINDING CASSETTE SUB-FAMILY B"/>
    <property type="match status" value="1"/>
</dbReference>
<evidence type="ECO:0000256" key="9">
    <source>
        <dbReference type="ARBA" id="ARBA00023136"/>
    </source>
</evidence>
<feature type="domain" description="ABC transmembrane type-1" evidence="12">
    <location>
        <begin position="30"/>
        <end position="312"/>
    </location>
</feature>
<dbReference type="SUPFAM" id="SSF90123">
    <property type="entry name" value="ABC transporter transmembrane region"/>
    <property type="match status" value="1"/>
</dbReference>
<evidence type="ECO:0000256" key="4">
    <source>
        <dbReference type="ARBA" id="ARBA00022519"/>
    </source>
</evidence>
<dbReference type="InterPro" id="IPR003439">
    <property type="entry name" value="ABC_transporter-like_ATP-bd"/>
</dbReference>
<dbReference type="CDD" id="cd18584">
    <property type="entry name" value="ABC_6TM_AarD_CydD"/>
    <property type="match status" value="1"/>
</dbReference>
<evidence type="ECO:0000256" key="6">
    <source>
        <dbReference type="ARBA" id="ARBA00022741"/>
    </source>
</evidence>
<feature type="transmembrane region" description="Helical" evidence="10">
    <location>
        <begin position="249"/>
        <end position="274"/>
    </location>
</feature>
<dbReference type="PROSITE" id="PS50929">
    <property type="entry name" value="ABC_TM1F"/>
    <property type="match status" value="1"/>
</dbReference>
<dbReference type="GO" id="GO:0005524">
    <property type="term" value="F:ATP binding"/>
    <property type="evidence" value="ECO:0007669"/>
    <property type="project" value="UniProtKB-KW"/>
</dbReference>
<accession>A0A0C1TTE3</accession>
<dbReference type="InterPro" id="IPR003593">
    <property type="entry name" value="AAA+_ATPase"/>
</dbReference>
<dbReference type="GO" id="GO:0042883">
    <property type="term" value="P:cysteine transport"/>
    <property type="evidence" value="ECO:0007669"/>
    <property type="project" value="InterPro"/>
</dbReference>
<evidence type="ECO:0000259" key="11">
    <source>
        <dbReference type="PROSITE" id="PS50893"/>
    </source>
</evidence>
<evidence type="ECO:0000259" key="12">
    <source>
        <dbReference type="PROSITE" id="PS50929"/>
    </source>
</evidence>
<dbReference type="RefSeq" id="WP_039648288.1">
    <property type="nucleotide sequence ID" value="NZ_JXBL01000001.1"/>
</dbReference>
<keyword evidence="7 13" id="KW-0067">ATP-binding</keyword>
<protein>
    <submittedName>
        <fullName evidence="13">Cysteine ABC transporter ATP-binding protein</fullName>
    </submittedName>
</protein>
<feature type="domain" description="ABC transporter" evidence="11">
    <location>
        <begin position="345"/>
        <end position="573"/>
    </location>
</feature>
<dbReference type="NCBIfam" id="TIGR02857">
    <property type="entry name" value="CydD"/>
    <property type="match status" value="1"/>
</dbReference>
<keyword evidence="8 10" id="KW-1133">Transmembrane helix</keyword>
<feature type="transmembrane region" description="Helical" evidence="10">
    <location>
        <begin position="144"/>
        <end position="163"/>
    </location>
</feature>
<keyword evidence="6" id="KW-0547">Nucleotide-binding</keyword>
<evidence type="ECO:0000256" key="5">
    <source>
        <dbReference type="ARBA" id="ARBA00022692"/>
    </source>
</evidence>
<evidence type="ECO:0000256" key="1">
    <source>
        <dbReference type="ARBA" id="ARBA00004651"/>
    </source>
</evidence>